<accession>A0A9X2SP75</accession>
<evidence type="ECO:0000313" key="2">
    <source>
        <dbReference type="Proteomes" id="UP001144096"/>
    </source>
</evidence>
<comment type="caution">
    <text evidence="1">The sequence shown here is derived from an EMBL/GenBank/DDBJ whole genome shotgun (WGS) entry which is preliminary data.</text>
</comment>
<dbReference type="InterPro" id="IPR016161">
    <property type="entry name" value="Ald_DH/histidinol_DH"/>
</dbReference>
<dbReference type="Proteomes" id="UP001144096">
    <property type="component" value="Unassembled WGS sequence"/>
</dbReference>
<protein>
    <submittedName>
        <fullName evidence="1">Uncharacterized protein</fullName>
    </submittedName>
</protein>
<reference evidence="1" key="1">
    <citation type="submission" date="2022-06" db="EMBL/GenBank/DDBJ databases">
        <title>Amycolatopsis iheyaensis sp. nov., a new species of the genus Amycolatopsis isolated from soil in Iheya island, Japan.</title>
        <authorList>
            <person name="Ngamcharungchit C."/>
            <person name="Kanto H."/>
            <person name="Take A."/>
            <person name="Intra B."/>
            <person name="Matsumoto A."/>
            <person name="Panbangred W."/>
            <person name="Inahashi Y."/>
        </authorList>
    </citation>
    <scope>NUCLEOTIDE SEQUENCE</scope>
    <source>
        <strain evidence="1">OK19-0408</strain>
    </source>
</reference>
<keyword evidence="2" id="KW-1185">Reference proteome</keyword>
<proteinExistence type="predicted"/>
<dbReference type="SUPFAM" id="SSF53720">
    <property type="entry name" value="ALDH-like"/>
    <property type="match status" value="1"/>
</dbReference>
<name>A0A9X2SP75_9PSEU</name>
<sequence length="67" mass="7531">MLAGIPDGSPGHREEFFGPVALFWTAHDETEQQRFVTEVETGMMYIHKFTESTPEVSFGGVKTVWIA</sequence>
<dbReference type="GO" id="GO:0016491">
    <property type="term" value="F:oxidoreductase activity"/>
    <property type="evidence" value="ECO:0007669"/>
    <property type="project" value="InterPro"/>
</dbReference>
<dbReference type="AlphaFoldDB" id="A0A9X2SP75"/>
<organism evidence="1 2">
    <name type="scientific">Amycolatopsis iheyensis</name>
    <dbReference type="NCBI Taxonomy" id="2945988"/>
    <lineage>
        <taxon>Bacteria</taxon>
        <taxon>Bacillati</taxon>
        <taxon>Actinomycetota</taxon>
        <taxon>Actinomycetes</taxon>
        <taxon>Pseudonocardiales</taxon>
        <taxon>Pseudonocardiaceae</taxon>
        <taxon>Amycolatopsis</taxon>
    </lineage>
</organism>
<evidence type="ECO:0000313" key="1">
    <source>
        <dbReference type="EMBL" id="MCR6487886.1"/>
    </source>
</evidence>
<dbReference type="EMBL" id="JAMXQV010000022">
    <property type="protein sequence ID" value="MCR6487886.1"/>
    <property type="molecule type" value="Genomic_DNA"/>
</dbReference>
<gene>
    <name evidence="1" type="ORF">M8542_34180</name>
</gene>